<proteinExistence type="predicted"/>
<dbReference type="PANTHER" id="PTHR34391:SF2">
    <property type="entry name" value="TRP C-TERMINAL DOMAIN-CONTAINING PROTEIN"/>
    <property type="match status" value="1"/>
</dbReference>
<accession>A0A261XXK8</accession>
<feature type="transmembrane region" description="Helical" evidence="2">
    <location>
        <begin position="296"/>
        <end position="314"/>
    </location>
</feature>
<evidence type="ECO:0000256" key="2">
    <source>
        <dbReference type="SAM" id="Phobius"/>
    </source>
</evidence>
<organism evidence="3 4">
    <name type="scientific">Bifiguratus adelaidae</name>
    <dbReference type="NCBI Taxonomy" id="1938954"/>
    <lineage>
        <taxon>Eukaryota</taxon>
        <taxon>Fungi</taxon>
        <taxon>Fungi incertae sedis</taxon>
        <taxon>Mucoromycota</taxon>
        <taxon>Mucoromycotina</taxon>
        <taxon>Endogonomycetes</taxon>
        <taxon>Endogonales</taxon>
        <taxon>Endogonales incertae sedis</taxon>
        <taxon>Bifiguratus</taxon>
    </lineage>
</organism>
<sequence length="582" mass="66029">MDNYGQVTHMPMPMPYNPQPYPYTSDGRNEDVSSRPSSYGINFHDFNLHQEVPPAPPVHQDDGEEQTHSADPNYSDGRGQVQQDSGLNSNTQDGQATKPERSAFQTEEKHVPPLSTRIMQLASFRIRQSKYTMIFSFLVLLSALICIVLQAIILSAHLQEANDVLMTDNATFNNQRWAHRNNVTATDSIGPSGPFNATNSNDPFVFLEDSLVRVENENIFFIVFQAFMVYYGIDSIVRQNLIQLIAYTVLEFFCAVFAFVETLETKRWLDSINGINAQYGTNADGTHLSFAMSFEIALLIIMFVFSLIFGYLAWQLSKEFGWIVYKRIGADVQLQNIYRQYQAFILLCKLDAFFGFIFSLFWLISIGQQGYATSSPALQAFFAIHLILTVLFIPAMFFGRRGVIIESRLFMSIFILFVLILIGDFIVIFEQSTKQSTNQWVFWVLIVIVAIILLVITTVYAVIVTRNFNKGLAPFIQRLFDERYKEHLEGGVGLGSKHGGHTAMTIDDMEDPSTLSKRNSLIDPKRRKSWRLGRHRGKNSTPTPRSTATAPQGTMDSTASQTYNQEFNLGLRRVETPTEVDE</sequence>
<feature type="compositionally biased region" description="Pro residues" evidence="1">
    <location>
        <begin position="12"/>
        <end position="21"/>
    </location>
</feature>
<protein>
    <recommendedName>
        <fullName evidence="5">TRP C-terminal domain-containing protein</fullName>
    </recommendedName>
</protein>
<evidence type="ECO:0000313" key="4">
    <source>
        <dbReference type="Proteomes" id="UP000242875"/>
    </source>
</evidence>
<feature type="transmembrane region" description="Helical" evidence="2">
    <location>
        <begin position="440"/>
        <end position="463"/>
    </location>
</feature>
<feature type="compositionally biased region" description="Polar residues" evidence="1">
    <location>
        <begin position="552"/>
        <end position="564"/>
    </location>
</feature>
<feature type="transmembrane region" description="Helical" evidence="2">
    <location>
        <begin position="343"/>
        <end position="365"/>
    </location>
</feature>
<dbReference type="GO" id="GO:0005794">
    <property type="term" value="C:Golgi apparatus"/>
    <property type="evidence" value="ECO:0007669"/>
    <property type="project" value="TreeGrafter"/>
</dbReference>
<feature type="transmembrane region" description="Helical" evidence="2">
    <location>
        <begin position="219"/>
        <end position="237"/>
    </location>
</feature>
<feature type="compositionally biased region" description="Basic residues" evidence="1">
    <location>
        <begin position="525"/>
        <end position="538"/>
    </location>
</feature>
<feature type="compositionally biased region" description="Polar residues" evidence="1">
    <location>
        <begin position="80"/>
        <end position="95"/>
    </location>
</feature>
<feature type="compositionally biased region" description="Low complexity" evidence="1">
    <location>
        <begin position="540"/>
        <end position="551"/>
    </location>
</feature>
<evidence type="ECO:0000256" key="1">
    <source>
        <dbReference type="SAM" id="MobiDB-lite"/>
    </source>
</evidence>
<feature type="region of interest" description="Disordered" evidence="1">
    <location>
        <begin position="495"/>
        <end position="564"/>
    </location>
</feature>
<keyword evidence="2" id="KW-0812">Transmembrane</keyword>
<name>A0A261XXK8_9FUNG</name>
<comment type="caution">
    <text evidence="3">The sequence shown here is derived from an EMBL/GenBank/DDBJ whole genome shotgun (WGS) entry which is preliminary data.</text>
</comment>
<gene>
    <name evidence="3" type="ORF">BZG36_03780</name>
</gene>
<keyword evidence="2" id="KW-1133">Transmembrane helix</keyword>
<feature type="compositionally biased region" description="Basic and acidic residues" evidence="1">
    <location>
        <begin position="59"/>
        <end position="68"/>
    </location>
</feature>
<keyword evidence="2" id="KW-0472">Membrane</keyword>
<dbReference type="InterPro" id="IPR040410">
    <property type="entry name" value="UPF0658_Golgi"/>
</dbReference>
<dbReference type="AlphaFoldDB" id="A0A261XXK8"/>
<dbReference type="PANTHER" id="PTHR34391">
    <property type="entry name" value="UPF0658 GOLGI APPARATUS MEMBRANE PROTEIN C1952.10C-RELATED"/>
    <property type="match status" value="1"/>
</dbReference>
<feature type="transmembrane region" description="Helical" evidence="2">
    <location>
        <begin position="244"/>
        <end position="260"/>
    </location>
</feature>
<dbReference type="OrthoDB" id="2448307at2759"/>
<feature type="compositionally biased region" description="Basic and acidic residues" evidence="1">
    <location>
        <begin position="98"/>
        <end position="111"/>
    </location>
</feature>
<reference evidence="3 4" key="1">
    <citation type="journal article" date="2017" name="Mycologia">
        <title>Bifiguratus adelaidae, gen. et sp. nov., a new member of Mucoromycotina in endophytic and soil-dwelling habitats.</title>
        <authorList>
            <person name="Torres-Cruz T.J."/>
            <person name="Billingsley Tobias T.L."/>
            <person name="Almatruk M."/>
            <person name="Hesse C."/>
            <person name="Kuske C.R."/>
            <person name="Desiro A."/>
            <person name="Benucci G.M."/>
            <person name="Bonito G."/>
            <person name="Stajich J.E."/>
            <person name="Dunlap C."/>
            <person name="Arnold A.E."/>
            <person name="Porras-Alfaro A."/>
        </authorList>
    </citation>
    <scope>NUCLEOTIDE SEQUENCE [LARGE SCALE GENOMIC DNA]</scope>
    <source>
        <strain evidence="3 4">AZ0501</strain>
    </source>
</reference>
<dbReference type="Proteomes" id="UP000242875">
    <property type="component" value="Unassembled WGS sequence"/>
</dbReference>
<feature type="transmembrane region" description="Helical" evidence="2">
    <location>
        <begin position="377"/>
        <end position="397"/>
    </location>
</feature>
<feature type="transmembrane region" description="Helical" evidence="2">
    <location>
        <begin position="134"/>
        <end position="158"/>
    </location>
</feature>
<dbReference type="EMBL" id="MVBO01000107">
    <property type="protein sequence ID" value="OZJ03061.1"/>
    <property type="molecule type" value="Genomic_DNA"/>
</dbReference>
<evidence type="ECO:0008006" key="5">
    <source>
        <dbReference type="Google" id="ProtNLM"/>
    </source>
</evidence>
<feature type="transmembrane region" description="Helical" evidence="2">
    <location>
        <begin position="409"/>
        <end position="428"/>
    </location>
</feature>
<feature type="region of interest" description="Disordered" evidence="1">
    <location>
        <begin position="1"/>
        <end position="111"/>
    </location>
</feature>
<keyword evidence="4" id="KW-1185">Reference proteome</keyword>
<evidence type="ECO:0000313" key="3">
    <source>
        <dbReference type="EMBL" id="OZJ03061.1"/>
    </source>
</evidence>